<dbReference type="SUPFAM" id="SSF47459">
    <property type="entry name" value="HLH, helix-loop-helix DNA-binding domain"/>
    <property type="match status" value="1"/>
</dbReference>
<dbReference type="Proteomes" id="UP000031443">
    <property type="component" value="Unassembled WGS sequence"/>
</dbReference>
<reference evidence="5" key="1">
    <citation type="journal article" date="2013" name="Nat. Genet.">
        <title>The draft genomes of soft-shell turtle and green sea turtle yield insights into the development and evolution of the turtle-specific body plan.</title>
        <authorList>
            <person name="Wang Z."/>
            <person name="Pascual-Anaya J."/>
            <person name="Zadissa A."/>
            <person name="Li W."/>
            <person name="Niimura Y."/>
            <person name="Huang Z."/>
            <person name="Li C."/>
            <person name="White S."/>
            <person name="Xiong Z."/>
            <person name="Fang D."/>
            <person name="Wang B."/>
            <person name="Ming Y."/>
            <person name="Chen Y."/>
            <person name="Zheng Y."/>
            <person name="Kuraku S."/>
            <person name="Pignatelli M."/>
            <person name="Herrero J."/>
            <person name="Beal K."/>
            <person name="Nozawa M."/>
            <person name="Li Q."/>
            <person name="Wang J."/>
            <person name="Zhang H."/>
            <person name="Yu L."/>
            <person name="Shigenobu S."/>
            <person name="Wang J."/>
            <person name="Liu J."/>
            <person name="Flicek P."/>
            <person name="Searle S."/>
            <person name="Wang J."/>
            <person name="Kuratani S."/>
            <person name="Yin Y."/>
            <person name="Aken B."/>
            <person name="Zhang G."/>
            <person name="Irie N."/>
        </authorList>
    </citation>
    <scope>NUCLEOTIDE SEQUENCE [LARGE SCALE GENOMIC DNA]</scope>
</reference>
<evidence type="ECO:0000256" key="2">
    <source>
        <dbReference type="SAM" id="MobiDB-lite"/>
    </source>
</evidence>
<keyword evidence="1" id="KW-0238">DNA-binding</keyword>
<dbReference type="GO" id="GO:0046983">
    <property type="term" value="F:protein dimerization activity"/>
    <property type="evidence" value="ECO:0007669"/>
    <property type="project" value="InterPro"/>
</dbReference>
<dbReference type="InterPro" id="IPR012682">
    <property type="entry name" value="Tscrpt_reg_Myc_N"/>
</dbReference>
<dbReference type="FunFam" id="4.10.280.10:FF:000019">
    <property type="entry name" value="Myc proto-oncogene protein"/>
    <property type="match status" value="1"/>
</dbReference>
<dbReference type="Pfam" id="PF01056">
    <property type="entry name" value="Myc_N"/>
    <property type="match status" value="2"/>
</dbReference>
<organism evidence="4 5">
    <name type="scientific">Chelonia mydas</name>
    <name type="common">Green sea-turtle</name>
    <name type="synonym">Chelonia agassizi</name>
    <dbReference type="NCBI Taxonomy" id="8469"/>
    <lineage>
        <taxon>Eukaryota</taxon>
        <taxon>Metazoa</taxon>
        <taxon>Chordata</taxon>
        <taxon>Craniata</taxon>
        <taxon>Vertebrata</taxon>
        <taxon>Euteleostomi</taxon>
        <taxon>Archelosauria</taxon>
        <taxon>Testudinata</taxon>
        <taxon>Testudines</taxon>
        <taxon>Cryptodira</taxon>
        <taxon>Durocryptodira</taxon>
        <taxon>Americhelydia</taxon>
        <taxon>Chelonioidea</taxon>
        <taxon>Cheloniidae</taxon>
        <taxon>Chelonia</taxon>
    </lineage>
</organism>
<feature type="region of interest" description="Disordered" evidence="2">
    <location>
        <begin position="375"/>
        <end position="445"/>
    </location>
</feature>
<feature type="compositionally biased region" description="Basic and acidic residues" evidence="2">
    <location>
        <begin position="393"/>
        <end position="402"/>
    </location>
</feature>
<protein>
    <submittedName>
        <fullName evidence="4">Protein L-Myc-1</fullName>
    </submittedName>
</protein>
<dbReference type="STRING" id="8469.M7B8F5"/>
<dbReference type="Gene3D" id="4.10.280.10">
    <property type="entry name" value="Helix-loop-helix DNA-binding domain"/>
    <property type="match status" value="1"/>
</dbReference>
<name>M7B8F5_CHEMY</name>
<keyword evidence="5" id="KW-1185">Reference proteome</keyword>
<evidence type="ECO:0000313" key="5">
    <source>
        <dbReference type="Proteomes" id="UP000031443"/>
    </source>
</evidence>
<dbReference type="PANTHER" id="PTHR45851">
    <property type="entry name" value="MYC PROTO-ONCOGENE"/>
    <property type="match status" value="1"/>
</dbReference>
<dbReference type="InterPro" id="IPR036638">
    <property type="entry name" value="HLH_DNA-bd_sf"/>
</dbReference>
<dbReference type="SMART" id="SM00353">
    <property type="entry name" value="HLH"/>
    <property type="match status" value="1"/>
</dbReference>
<evidence type="ECO:0000256" key="1">
    <source>
        <dbReference type="ARBA" id="ARBA00023125"/>
    </source>
</evidence>
<evidence type="ECO:0000313" key="4">
    <source>
        <dbReference type="EMBL" id="EMP28448.1"/>
    </source>
</evidence>
<dbReference type="Pfam" id="PF00010">
    <property type="entry name" value="HLH"/>
    <property type="match status" value="1"/>
</dbReference>
<sequence>MTSAGSSVGESTHLRTLSAVLNQDQRGAFTPEAQTAAAALGLHSNQGAGQTGLRKAAWPLLGFAFSQSLSATGDDHKLVVDRCKEWGHRFTTTSFSMKFKPSVLPDCPVHAQTGILINVLVVSGGTVAQFRLRATCGLERALACMMLTLRFGIPRRPPPEMEFDSYQHYFYDHDSEEDFYRSTAPSEDIWKKFELVPTPPTSPLCSAAGKACCPGAEERSDWLSHCCLAGEEPEYLIGTGEIFGNLSAFVLQDCMWSGFSARERLEKVMTEKLSTGTQRVNPPKPSFAQEFGFNNSVSECVDPAAVFPCPLAENKPPPAAAPGAERRCDSEGEEIDVVTVEKRQSLSMRKPVTITVRADPLDPCMKHFHISIHQQQHNYAARSPPDACSQEEASEKEIKEEPLSSPEQATESSSPEPCLLKTGSAPSSDSEDMAKRKNHNYLERKRRNDLRSRFLALRDQVPGLANCPKTPKVVILSKASEYLQSLVSAERRMAAEKRQLKLRQHQLLKRIAHLKGR</sequence>
<feature type="compositionally biased region" description="Polar residues" evidence="2">
    <location>
        <begin position="405"/>
        <end position="415"/>
    </location>
</feature>
<dbReference type="CDD" id="cd11457">
    <property type="entry name" value="bHLHzip_L-Myc"/>
    <property type="match status" value="1"/>
</dbReference>
<evidence type="ECO:0000259" key="3">
    <source>
        <dbReference type="PROSITE" id="PS50888"/>
    </source>
</evidence>
<dbReference type="InterPro" id="IPR050433">
    <property type="entry name" value="Myc_transcription_factors"/>
</dbReference>
<gene>
    <name evidence="4" type="ORF">UY3_14479</name>
</gene>
<dbReference type="InterPro" id="IPR002418">
    <property type="entry name" value="Tscrpt_reg_Myc"/>
</dbReference>
<feature type="domain" description="BHLH" evidence="3">
    <location>
        <begin position="434"/>
        <end position="486"/>
    </location>
</feature>
<dbReference type="InterPro" id="IPR011598">
    <property type="entry name" value="bHLH_dom"/>
</dbReference>
<dbReference type="PROSITE" id="PS50888">
    <property type="entry name" value="BHLH"/>
    <property type="match status" value="1"/>
</dbReference>
<dbReference type="GO" id="GO:0003700">
    <property type="term" value="F:DNA-binding transcription factor activity"/>
    <property type="evidence" value="ECO:0007669"/>
    <property type="project" value="InterPro"/>
</dbReference>
<dbReference type="PRINTS" id="PR00044">
    <property type="entry name" value="LEUZIPPRMYC"/>
</dbReference>
<dbReference type="AlphaFoldDB" id="M7B8F5"/>
<dbReference type="eggNOG" id="ENOG502QWSU">
    <property type="taxonomic scope" value="Eukaryota"/>
</dbReference>
<proteinExistence type="predicted"/>
<dbReference type="GO" id="GO:0003677">
    <property type="term" value="F:DNA binding"/>
    <property type="evidence" value="ECO:0007669"/>
    <property type="project" value="UniProtKB-KW"/>
</dbReference>
<dbReference type="EMBL" id="KB563787">
    <property type="protein sequence ID" value="EMP28448.1"/>
    <property type="molecule type" value="Genomic_DNA"/>
</dbReference>
<accession>M7B8F5</accession>
<feature type="compositionally biased region" description="Basic and acidic residues" evidence="2">
    <location>
        <begin position="432"/>
        <end position="443"/>
    </location>
</feature>